<dbReference type="EMBL" id="JH370131">
    <property type="protein sequence ID" value="ELA42624.1"/>
    <property type="molecule type" value="Genomic_DNA"/>
</dbReference>
<accession>L2GPW0</accession>
<dbReference type="InterPro" id="IPR000626">
    <property type="entry name" value="Ubiquitin-like_dom"/>
</dbReference>
<dbReference type="AlphaFoldDB" id="L2GPW0"/>
<dbReference type="SUPFAM" id="SSF54236">
    <property type="entry name" value="Ubiquitin-like"/>
    <property type="match status" value="1"/>
</dbReference>
<dbReference type="CDD" id="cd01763">
    <property type="entry name" value="Ubl_SUMO_like"/>
    <property type="match status" value="1"/>
</dbReference>
<protein>
    <recommendedName>
        <fullName evidence="2">Ubiquitin-like domain-containing protein</fullName>
    </recommendedName>
</protein>
<dbReference type="GeneID" id="19881094"/>
<gene>
    <name evidence="3" type="ORF">VICG_00376</name>
</gene>
<feature type="region of interest" description="Disordered" evidence="1">
    <location>
        <begin position="1"/>
        <end position="21"/>
    </location>
</feature>
<feature type="compositionally biased region" description="Basic and acidic residues" evidence="1">
    <location>
        <begin position="1"/>
        <end position="18"/>
    </location>
</feature>
<evidence type="ECO:0000259" key="2">
    <source>
        <dbReference type="PROSITE" id="PS50053"/>
    </source>
</evidence>
<evidence type="ECO:0000313" key="4">
    <source>
        <dbReference type="Proteomes" id="UP000011082"/>
    </source>
</evidence>
<dbReference type="Proteomes" id="UP000011082">
    <property type="component" value="Unassembled WGS sequence"/>
</dbReference>
<dbReference type="InParanoid" id="L2GPW0"/>
<sequence length="104" mass="11835">MSRAKESEIKPEGQKNENKAPQVKLYLEGGMGFKTIVLAKSSTKVYKLLDAFCKEHKVDPKEHRLIYKDKVLHLDERLEAYNFPSDATINVVASQTGGYSYLKE</sequence>
<dbReference type="VEuPathDB" id="MicrosporidiaDB:VICG_00376"/>
<dbReference type="RefSeq" id="XP_007603829.1">
    <property type="nucleotide sequence ID" value="XM_007603767.1"/>
</dbReference>
<evidence type="ECO:0000313" key="3">
    <source>
        <dbReference type="EMBL" id="ELA42624.1"/>
    </source>
</evidence>
<dbReference type="OrthoDB" id="442921at2759"/>
<dbReference type="HOGENOM" id="CLU_2252137_0_0_1"/>
<reference evidence="4" key="1">
    <citation type="submission" date="2011-05" db="EMBL/GenBank/DDBJ databases">
        <title>The genome sequence of Vittaforma corneae strain ATCC 50505.</title>
        <authorList>
            <consortium name="The Broad Institute Genome Sequencing Platform"/>
            <person name="Cuomo C."/>
            <person name="Didier E."/>
            <person name="Bowers L."/>
            <person name="Young S.K."/>
            <person name="Zeng Q."/>
            <person name="Gargeya S."/>
            <person name="Fitzgerald M."/>
            <person name="Haas B."/>
            <person name="Abouelleil A."/>
            <person name="Alvarado L."/>
            <person name="Arachchi H.M."/>
            <person name="Berlin A."/>
            <person name="Chapman S.B."/>
            <person name="Gearin G."/>
            <person name="Goldberg J."/>
            <person name="Griggs A."/>
            <person name="Gujja S."/>
            <person name="Hansen M."/>
            <person name="Heiman D."/>
            <person name="Howarth C."/>
            <person name="Larimer J."/>
            <person name="Lui A."/>
            <person name="MacDonald P.J.P."/>
            <person name="McCowen C."/>
            <person name="Montmayeur A."/>
            <person name="Murphy C."/>
            <person name="Neiman D."/>
            <person name="Pearson M."/>
            <person name="Priest M."/>
            <person name="Roberts A."/>
            <person name="Saif S."/>
            <person name="Shea T."/>
            <person name="Sisk P."/>
            <person name="Stolte C."/>
            <person name="Sykes S."/>
            <person name="Wortman J."/>
            <person name="Nusbaum C."/>
            <person name="Birren B."/>
        </authorList>
    </citation>
    <scope>NUCLEOTIDE SEQUENCE [LARGE SCALE GENOMIC DNA]</scope>
    <source>
        <strain evidence="4">ATCC 50505</strain>
    </source>
</reference>
<keyword evidence="4" id="KW-1185">Reference proteome</keyword>
<dbReference type="InterPro" id="IPR029071">
    <property type="entry name" value="Ubiquitin-like_domsf"/>
</dbReference>
<organism evidence="3 4">
    <name type="scientific">Vittaforma corneae (strain ATCC 50505)</name>
    <name type="common">Microsporidian parasite</name>
    <name type="synonym">Nosema corneum</name>
    <dbReference type="NCBI Taxonomy" id="993615"/>
    <lineage>
        <taxon>Eukaryota</taxon>
        <taxon>Fungi</taxon>
        <taxon>Fungi incertae sedis</taxon>
        <taxon>Microsporidia</taxon>
        <taxon>Nosematidae</taxon>
        <taxon>Vittaforma</taxon>
    </lineage>
</organism>
<dbReference type="Pfam" id="PF00240">
    <property type="entry name" value="ubiquitin"/>
    <property type="match status" value="1"/>
</dbReference>
<dbReference type="Gene3D" id="3.10.20.90">
    <property type="entry name" value="Phosphatidylinositol 3-kinase Catalytic Subunit, Chain A, domain 1"/>
    <property type="match status" value="1"/>
</dbReference>
<feature type="domain" description="Ubiquitin-like" evidence="2">
    <location>
        <begin position="23"/>
        <end position="98"/>
    </location>
</feature>
<evidence type="ECO:0000256" key="1">
    <source>
        <dbReference type="SAM" id="MobiDB-lite"/>
    </source>
</evidence>
<name>L2GPW0_VITCO</name>
<proteinExistence type="predicted"/>
<dbReference type="PROSITE" id="PS50053">
    <property type="entry name" value="UBIQUITIN_2"/>
    <property type="match status" value="1"/>
</dbReference>